<dbReference type="Gene3D" id="3.40.50.720">
    <property type="entry name" value="NAD(P)-binding Rossmann-like Domain"/>
    <property type="match status" value="1"/>
</dbReference>
<organism evidence="12 13">
    <name type="scientific">Sneathiella chungangensis</name>
    <dbReference type="NCBI Taxonomy" id="1418234"/>
    <lineage>
        <taxon>Bacteria</taxon>
        <taxon>Pseudomonadati</taxon>
        <taxon>Pseudomonadota</taxon>
        <taxon>Alphaproteobacteria</taxon>
        <taxon>Sneathiellales</taxon>
        <taxon>Sneathiellaceae</taxon>
        <taxon>Sneathiella</taxon>
    </lineage>
</organism>
<gene>
    <name evidence="12" type="ORF">GQF03_09985</name>
</gene>
<keyword evidence="5" id="KW-0288">FMN</keyword>
<dbReference type="GO" id="GO:0016491">
    <property type="term" value="F:oxidoreductase activity"/>
    <property type="evidence" value="ECO:0007669"/>
    <property type="project" value="UniProtKB-KW"/>
</dbReference>
<dbReference type="InterPro" id="IPR051793">
    <property type="entry name" value="NADH:flavin_oxidoreductase"/>
</dbReference>
<evidence type="ECO:0000313" key="13">
    <source>
        <dbReference type="Proteomes" id="UP000445696"/>
    </source>
</evidence>
<dbReference type="PANTHER" id="PTHR42917:SF2">
    <property type="entry name" value="2,4-DIENOYL-COA REDUCTASE [(2E)-ENOYL-COA-PRODUCING]"/>
    <property type="match status" value="1"/>
</dbReference>
<keyword evidence="4" id="KW-0285">Flavoprotein</keyword>
<dbReference type="PRINTS" id="PR00411">
    <property type="entry name" value="PNDRDTASEI"/>
</dbReference>
<dbReference type="InterPro" id="IPR013785">
    <property type="entry name" value="Aldolase_TIM"/>
</dbReference>
<dbReference type="InterPro" id="IPR036188">
    <property type="entry name" value="FAD/NAD-bd_sf"/>
</dbReference>
<dbReference type="Gene3D" id="3.20.20.70">
    <property type="entry name" value="Aldolase class I"/>
    <property type="match status" value="1"/>
</dbReference>
<dbReference type="GO" id="GO:0051536">
    <property type="term" value="F:iron-sulfur cluster binding"/>
    <property type="evidence" value="ECO:0007669"/>
    <property type="project" value="UniProtKB-KW"/>
</dbReference>
<keyword evidence="13" id="KW-1185">Reference proteome</keyword>
<keyword evidence="9" id="KW-0411">Iron-sulfur</keyword>
<feature type="domain" description="FAD/NAD(P)-binding" evidence="11">
    <location>
        <begin position="395"/>
        <end position="632"/>
    </location>
</feature>
<keyword evidence="8" id="KW-0408">Iron</keyword>
<dbReference type="Pfam" id="PF07992">
    <property type="entry name" value="Pyr_redox_2"/>
    <property type="match status" value="1"/>
</dbReference>
<dbReference type="PANTHER" id="PTHR42917">
    <property type="entry name" value="2,4-DIENOYL-COA REDUCTASE"/>
    <property type="match status" value="1"/>
</dbReference>
<dbReference type="Pfam" id="PF00724">
    <property type="entry name" value="Oxidored_FMN"/>
    <property type="match status" value="1"/>
</dbReference>
<comment type="similarity">
    <text evidence="3">In the N-terminal section; belongs to the NADH:flavin oxidoreductase/NADH oxidase family.</text>
</comment>
<dbReference type="OrthoDB" id="9804454at2"/>
<reference evidence="12 13" key="1">
    <citation type="journal article" date="2014" name="Int. J. Syst. Evol. Microbiol.">
        <title>Sneathiella chungangensis sp. nov., isolated from a marine sand, and emended description of the genus Sneathiella.</title>
        <authorList>
            <person name="Siamphan C."/>
            <person name="Kim H."/>
            <person name="Lee J.S."/>
            <person name="Kim W."/>
        </authorList>
    </citation>
    <scope>NUCLEOTIDE SEQUENCE [LARGE SCALE GENOMIC DNA]</scope>
    <source>
        <strain evidence="12 13">KCTC 32476</strain>
    </source>
</reference>
<evidence type="ECO:0000256" key="2">
    <source>
        <dbReference type="ARBA" id="ARBA00001966"/>
    </source>
</evidence>
<dbReference type="PRINTS" id="PR00368">
    <property type="entry name" value="FADPNR"/>
</dbReference>
<protein>
    <submittedName>
        <fullName evidence="12">NAD(P)-binding protein</fullName>
    </submittedName>
</protein>
<dbReference type="SUPFAM" id="SSF51905">
    <property type="entry name" value="FAD/NAD(P)-binding domain"/>
    <property type="match status" value="1"/>
</dbReference>
<dbReference type="AlphaFoldDB" id="A0A845MGC2"/>
<evidence type="ECO:0000256" key="6">
    <source>
        <dbReference type="ARBA" id="ARBA00022723"/>
    </source>
</evidence>
<comment type="caution">
    <text evidence="12">The sequence shown here is derived from an EMBL/GenBank/DDBJ whole genome shotgun (WGS) entry which is preliminary data.</text>
</comment>
<evidence type="ECO:0000259" key="10">
    <source>
        <dbReference type="Pfam" id="PF00724"/>
    </source>
</evidence>
<evidence type="ECO:0000313" key="12">
    <source>
        <dbReference type="EMBL" id="MZR22662.1"/>
    </source>
</evidence>
<dbReference type="SUPFAM" id="SSF51395">
    <property type="entry name" value="FMN-linked oxidoreductases"/>
    <property type="match status" value="1"/>
</dbReference>
<dbReference type="Gene3D" id="3.50.50.60">
    <property type="entry name" value="FAD/NAD(P)-binding domain"/>
    <property type="match status" value="1"/>
</dbReference>
<name>A0A845MGC2_9PROT</name>
<evidence type="ECO:0000256" key="4">
    <source>
        <dbReference type="ARBA" id="ARBA00022630"/>
    </source>
</evidence>
<keyword evidence="6" id="KW-0479">Metal-binding</keyword>
<evidence type="ECO:0000256" key="5">
    <source>
        <dbReference type="ARBA" id="ARBA00022643"/>
    </source>
</evidence>
<keyword evidence="7" id="KW-0560">Oxidoreductase</keyword>
<evidence type="ECO:0000256" key="1">
    <source>
        <dbReference type="ARBA" id="ARBA00001917"/>
    </source>
</evidence>
<evidence type="ECO:0000256" key="9">
    <source>
        <dbReference type="ARBA" id="ARBA00023014"/>
    </source>
</evidence>
<dbReference type="GO" id="GO:0046872">
    <property type="term" value="F:metal ion binding"/>
    <property type="evidence" value="ECO:0007669"/>
    <property type="project" value="UniProtKB-KW"/>
</dbReference>
<sequence>MASVREKSDSIYYPHLFQAGKIRNLELRNRVFMAPMESNLAAKDGAVSDLMREYYVARAAGGVGMVIVEYTCIDRPIGRGGDPSLGIDDDSLIDSHRSLVKSIHKAGSKACVQLFHAGRQTHPKFTNGLQPISASPIPCPMYRKMPRQMDRDDILRVTEMYGHAARRAVEAGYDSVEIHGAHGYLPANFLSAASNKREDEFGGSLENRQRFPLMIVSAVRKNLADKALIFRLSADEFVEDGTKIEEAKDTAKRLVEAGVDAIHVSTGCHERIDRNVEPAWMPEGWRIPLARAVRQVIDKPVITVGVIRRPQIAEQALKDGSADFIALGRALLADPEWPNKARVGQANEIRPCTSCNWCVAQIGTGHTPVGCAENPRTGHETETYPVYVGNSERALVVGSGPGGIAAALMLDQAGYNVTLFERTGNLAPGLVASAAAPKKEKFHWYRDYLLQKLETSDVDVQLNFNVEASHLVERSPRLVVVATGGVDRKLENVSGLDLPFVKSAYDVLSRAEEIGQNPIIIYGAGEVGCEAAKYAADRGYDVVLATRSSDEGALSRSNNLRIYREQFVETIKAYKNIRIELGAELRSIEPGIVRMQREGKEVIWNAGQVLLAVGRLPNSSSFEEVQAAGIECVTIGDASDVRRIGDAVHEAYRVMRDFTIRAAPSGKALEALPF</sequence>
<comment type="cofactor">
    <cofactor evidence="1">
        <name>FMN</name>
        <dbReference type="ChEBI" id="CHEBI:58210"/>
    </cofactor>
</comment>
<evidence type="ECO:0000256" key="7">
    <source>
        <dbReference type="ARBA" id="ARBA00023002"/>
    </source>
</evidence>
<dbReference type="InterPro" id="IPR023753">
    <property type="entry name" value="FAD/NAD-binding_dom"/>
</dbReference>
<dbReference type="GO" id="GO:0010181">
    <property type="term" value="F:FMN binding"/>
    <property type="evidence" value="ECO:0007669"/>
    <property type="project" value="InterPro"/>
</dbReference>
<dbReference type="InterPro" id="IPR001155">
    <property type="entry name" value="OxRdtase_FMN_N"/>
</dbReference>
<dbReference type="CDD" id="cd02803">
    <property type="entry name" value="OYE_like_FMN_family"/>
    <property type="match status" value="1"/>
</dbReference>
<dbReference type="Proteomes" id="UP000445696">
    <property type="component" value="Unassembled WGS sequence"/>
</dbReference>
<evidence type="ECO:0000256" key="8">
    <source>
        <dbReference type="ARBA" id="ARBA00023004"/>
    </source>
</evidence>
<proteinExistence type="inferred from homology"/>
<comment type="cofactor">
    <cofactor evidence="2">
        <name>[4Fe-4S] cluster</name>
        <dbReference type="ChEBI" id="CHEBI:49883"/>
    </cofactor>
</comment>
<evidence type="ECO:0000256" key="3">
    <source>
        <dbReference type="ARBA" id="ARBA00011048"/>
    </source>
</evidence>
<feature type="domain" description="NADH:flavin oxidoreductase/NADH oxidase N-terminal" evidence="10">
    <location>
        <begin position="16"/>
        <end position="346"/>
    </location>
</feature>
<accession>A0A845MGC2</accession>
<dbReference type="RefSeq" id="WP_161339125.1">
    <property type="nucleotide sequence ID" value="NZ_JBHSDG010000004.1"/>
</dbReference>
<evidence type="ECO:0000259" key="11">
    <source>
        <dbReference type="Pfam" id="PF07992"/>
    </source>
</evidence>
<dbReference type="EMBL" id="WTVA01000004">
    <property type="protein sequence ID" value="MZR22662.1"/>
    <property type="molecule type" value="Genomic_DNA"/>
</dbReference>